<sequence length="130" mass="15097">MFRCNKATRSLPLMTLNKPIMMANYGSCGNDDIMMTVVIMIPKKKKITMSRIHTRLKFLPFSTSPGTFVQLLLFILLFLSNIYMYISLPFIFLSFFLSCTVLFLPPPPAPRLFPYIPTTFLCFLKRRIKI</sequence>
<evidence type="ECO:0000313" key="2">
    <source>
        <dbReference type="EMBL" id="CBH12478.1"/>
    </source>
</evidence>
<keyword evidence="1" id="KW-0812">Transmembrane</keyword>
<dbReference type="KEGG" id="tbg:TbgDal_VII4070"/>
<dbReference type="Proteomes" id="UP000002316">
    <property type="component" value="Chromosome 7"/>
</dbReference>
<feature type="transmembrane region" description="Helical" evidence="1">
    <location>
        <begin position="58"/>
        <end position="79"/>
    </location>
</feature>
<gene>
    <name evidence="2" type="ORF">TbgDal_VII4070</name>
</gene>
<reference evidence="3" key="1">
    <citation type="journal article" date="2010" name="PLoS Negl. Trop. Dis.">
        <title>The genome sequence of Trypanosoma brucei gambiense, causative agent of chronic human african trypanosomiasis.</title>
        <authorList>
            <person name="Jackson A.P."/>
            <person name="Sanders M."/>
            <person name="Berry A."/>
            <person name="McQuillan J."/>
            <person name="Aslett M.A."/>
            <person name="Quail M.A."/>
            <person name="Chukualim B."/>
            <person name="Capewell P."/>
            <person name="MacLeod A."/>
            <person name="Melville S.E."/>
            <person name="Gibson W."/>
            <person name="Barry J.D."/>
            <person name="Berriman M."/>
            <person name="Hertz-Fowler C."/>
        </authorList>
    </citation>
    <scope>NUCLEOTIDE SEQUENCE [LARGE SCALE GENOMIC DNA]</scope>
    <source>
        <strain evidence="3">MHOM/CI/86/DAL972</strain>
    </source>
</reference>
<dbReference type="GeneID" id="23862615"/>
<protein>
    <submittedName>
        <fullName evidence="2">Uncharacterized protein</fullName>
    </submittedName>
</protein>
<organism evidence="2 3">
    <name type="scientific">Trypanosoma brucei gambiense (strain MHOM/CI/86/DAL972)</name>
    <dbReference type="NCBI Taxonomy" id="679716"/>
    <lineage>
        <taxon>Eukaryota</taxon>
        <taxon>Discoba</taxon>
        <taxon>Euglenozoa</taxon>
        <taxon>Kinetoplastea</taxon>
        <taxon>Metakinetoplastina</taxon>
        <taxon>Trypanosomatida</taxon>
        <taxon>Trypanosomatidae</taxon>
        <taxon>Trypanosoma</taxon>
    </lineage>
</organism>
<keyword evidence="1" id="KW-1133">Transmembrane helix</keyword>
<proteinExistence type="predicted"/>
<accession>C9ZSU3</accession>
<dbReference type="EMBL" id="FN554970">
    <property type="protein sequence ID" value="CBH12478.1"/>
    <property type="molecule type" value="Genomic_DNA"/>
</dbReference>
<evidence type="ECO:0000256" key="1">
    <source>
        <dbReference type="SAM" id="Phobius"/>
    </source>
</evidence>
<dbReference type="RefSeq" id="XP_011774758.1">
    <property type="nucleotide sequence ID" value="XM_011776456.1"/>
</dbReference>
<dbReference type="AlphaFoldDB" id="C9ZSU3"/>
<name>C9ZSU3_TRYB9</name>
<evidence type="ECO:0000313" key="3">
    <source>
        <dbReference type="Proteomes" id="UP000002316"/>
    </source>
</evidence>
<keyword evidence="1" id="KW-0472">Membrane</keyword>
<feature type="transmembrane region" description="Helical" evidence="1">
    <location>
        <begin position="85"/>
        <end position="104"/>
    </location>
</feature>